<dbReference type="SFLD" id="SFLDG01135">
    <property type="entry name" value="C1.5.6:_HAD__Beta-PGM__Phospha"/>
    <property type="match status" value="1"/>
</dbReference>
<dbReference type="InterPro" id="IPR006439">
    <property type="entry name" value="HAD-SF_hydro_IA"/>
</dbReference>
<dbReference type="InterPro" id="IPR023214">
    <property type="entry name" value="HAD_sf"/>
</dbReference>
<dbReference type="InterPro" id="IPR041492">
    <property type="entry name" value="HAD_2"/>
</dbReference>
<dbReference type="Gene3D" id="3.40.50.1000">
    <property type="entry name" value="HAD superfamily/HAD-like"/>
    <property type="match status" value="1"/>
</dbReference>
<protein>
    <submittedName>
        <fullName evidence="1">Haloacid dehalogenase</fullName>
    </submittedName>
</protein>
<dbReference type="Gene3D" id="1.10.150.240">
    <property type="entry name" value="Putative phosphatase, domain 2"/>
    <property type="match status" value="1"/>
</dbReference>
<gene>
    <name evidence="1" type="ORF">GCM10007879_29170</name>
</gene>
<name>A0ABQ5UVU1_9HYPH</name>
<dbReference type="Proteomes" id="UP001161405">
    <property type="component" value="Unassembled WGS sequence"/>
</dbReference>
<dbReference type="NCBIfam" id="TIGR01549">
    <property type="entry name" value="HAD-SF-IA-v1"/>
    <property type="match status" value="1"/>
</dbReference>
<organism evidence="1 2">
    <name type="scientific">Maritalea porphyrae</name>
    <dbReference type="NCBI Taxonomy" id="880732"/>
    <lineage>
        <taxon>Bacteria</taxon>
        <taxon>Pseudomonadati</taxon>
        <taxon>Pseudomonadota</taxon>
        <taxon>Alphaproteobacteria</taxon>
        <taxon>Hyphomicrobiales</taxon>
        <taxon>Devosiaceae</taxon>
        <taxon>Maritalea</taxon>
    </lineage>
</organism>
<dbReference type="RefSeq" id="WP_284365703.1">
    <property type="nucleotide sequence ID" value="NZ_BSNI01000002.1"/>
</dbReference>
<sequence length="220" mass="24207">MRLAIFDVDGTIVDSAAHIVDTAQYVFRQNELTVPTDADVRGIIGLNLEVAMLKLCPSLSENEAEALAQDYRDHFNNKIENGLIEEQLYDGAIATIETLAGQDETFLGIATGKRLRGVERLFKDWGFGHHFHTLQTPDNNPSKPHPGMIETAMSDTGIDPNKTVMIGDTSYDMAMAKSAGVKAIGVNWGYHDHSTLRENGADLVIDHYHQLIDAIDELTG</sequence>
<dbReference type="Pfam" id="PF13419">
    <property type="entry name" value="HAD_2"/>
    <property type="match status" value="1"/>
</dbReference>
<accession>A0ABQ5UVU1</accession>
<keyword evidence="2" id="KW-1185">Reference proteome</keyword>
<dbReference type="SFLD" id="SFLDG01129">
    <property type="entry name" value="C1.5:_HAD__Beta-PGM__Phosphata"/>
    <property type="match status" value="1"/>
</dbReference>
<dbReference type="InterPro" id="IPR050155">
    <property type="entry name" value="HAD-like_hydrolase_sf"/>
</dbReference>
<dbReference type="InterPro" id="IPR036412">
    <property type="entry name" value="HAD-like_sf"/>
</dbReference>
<dbReference type="SUPFAM" id="SSF56784">
    <property type="entry name" value="HAD-like"/>
    <property type="match status" value="1"/>
</dbReference>
<reference evidence="1" key="1">
    <citation type="journal article" date="2014" name="Int. J. Syst. Evol. Microbiol.">
        <title>Complete genome of a new Firmicutes species belonging to the dominant human colonic microbiota ('Ruminococcus bicirculans') reveals two chromosomes and a selective capacity to utilize plant glucans.</title>
        <authorList>
            <consortium name="NISC Comparative Sequencing Program"/>
            <person name="Wegmann U."/>
            <person name="Louis P."/>
            <person name="Goesmann A."/>
            <person name="Henrissat B."/>
            <person name="Duncan S.H."/>
            <person name="Flint H.J."/>
        </authorList>
    </citation>
    <scope>NUCLEOTIDE SEQUENCE</scope>
    <source>
        <strain evidence="1">NBRC 107169</strain>
    </source>
</reference>
<dbReference type="InterPro" id="IPR023198">
    <property type="entry name" value="PGP-like_dom2"/>
</dbReference>
<evidence type="ECO:0000313" key="2">
    <source>
        <dbReference type="Proteomes" id="UP001161405"/>
    </source>
</evidence>
<dbReference type="PANTHER" id="PTHR43434:SF24">
    <property type="entry name" value="HYDROLASE-RELATED"/>
    <property type="match status" value="1"/>
</dbReference>
<comment type="caution">
    <text evidence="1">The sequence shown here is derived from an EMBL/GenBank/DDBJ whole genome shotgun (WGS) entry which is preliminary data.</text>
</comment>
<dbReference type="SFLD" id="SFLDS00003">
    <property type="entry name" value="Haloacid_Dehalogenase"/>
    <property type="match status" value="1"/>
</dbReference>
<evidence type="ECO:0000313" key="1">
    <source>
        <dbReference type="EMBL" id="GLQ18668.1"/>
    </source>
</evidence>
<reference evidence="1" key="2">
    <citation type="submission" date="2023-01" db="EMBL/GenBank/DDBJ databases">
        <title>Draft genome sequence of Maritalea porphyrae strain NBRC 107169.</title>
        <authorList>
            <person name="Sun Q."/>
            <person name="Mori K."/>
        </authorList>
    </citation>
    <scope>NUCLEOTIDE SEQUENCE</scope>
    <source>
        <strain evidence="1">NBRC 107169</strain>
    </source>
</reference>
<proteinExistence type="predicted"/>
<dbReference type="PANTHER" id="PTHR43434">
    <property type="entry name" value="PHOSPHOGLYCOLATE PHOSPHATASE"/>
    <property type="match status" value="1"/>
</dbReference>
<dbReference type="EMBL" id="BSNI01000002">
    <property type="protein sequence ID" value="GLQ18668.1"/>
    <property type="molecule type" value="Genomic_DNA"/>
</dbReference>